<proteinExistence type="predicted"/>
<accession>A0AA85ESV0</accession>
<reference evidence="4" key="2">
    <citation type="submission" date="2023-11" db="UniProtKB">
        <authorList>
            <consortium name="WormBaseParasite"/>
        </authorList>
    </citation>
    <scope>IDENTIFICATION</scope>
</reference>
<dbReference type="Proteomes" id="UP000050792">
    <property type="component" value="Unassembled WGS sequence"/>
</dbReference>
<feature type="coiled-coil region" evidence="1">
    <location>
        <begin position="575"/>
        <end position="609"/>
    </location>
</feature>
<dbReference type="AlphaFoldDB" id="A0AA85ESV0"/>
<evidence type="ECO:0000313" key="4">
    <source>
        <dbReference type="WBParaSite" id="SRDH1_21300.6"/>
    </source>
</evidence>
<evidence type="ECO:0000313" key="3">
    <source>
        <dbReference type="Proteomes" id="UP000050792"/>
    </source>
</evidence>
<evidence type="ECO:0000256" key="2">
    <source>
        <dbReference type="SAM" id="MobiDB-lite"/>
    </source>
</evidence>
<dbReference type="InterPro" id="IPR038834">
    <property type="entry name" value="CCDC175"/>
</dbReference>
<keyword evidence="1" id="KW-0175">Coiled coil</keyword>
<feature type="compositionally biased region" description="Basic residues" evidence="2">
    <location>
        <begin position="760"/>
        <end position="771"/>
    </location>
</feature>
<name>A0AA85ESV0_9TREM</name>
<dbReference type="PANTHER" id="PTHR35347">
    <property type="entry name" value="COILED-COIL DOMAIN-CONTAINING PROTEIN 175"/>
    <property type="match status" value="1"/>
</dbReference>
<evidence type="ECO:0000256" key="1">
    <source>
        <dbReference type="SAM" id="Coils"/>
    </source>
</evidence>
<feature type="region of interest" description="Disordered" evidence="2">
    <location>
        <begin position="751"/>
        <end position="771"/>
    </location>
</feature>
<feature type="coiled-coil region" evidence="1">
    <location>
        <begin position="286"/>
        <end position="493"/>
    </location>
</feature>
<organism evidence="3 4">
    <name type="scientific">Schistosoma rodhaini</name>
    <dbReference type="NCBI Taxonomy" id="6188"/>
    <lineage>
        <taxon>Eukaryota</taxon>
        <taxon>Metazoa</taxon>
        <taxon>Spiralia</taxon>
        <taxon>Lophotrochozoa</taxon>
        <taxon>Platyhelminthes</taxon>
        <taxon>Trematoda</taxon>
        <taxon>Digenea</taxon>
        <taxon>Strigeidida</taxon>
        <taxon>Schistosomatoidea</taxon>
        <taxon>Schistosomatidae</taxon>
        <taxon>Schistosoma</taxon>
    </lineage>
</organism>
<feature type="coiled-coil region" evidence="1">
    <location>
        <begin position="121"/>
        <end position="155"/>
    </location>
</feature>
<feature type="coiled-coil region" evidence="1">
    <location>
        <begin position="184"/>
        <end position="243"/>
    </location>
</feature>
<dbReference type="WBParaSite" id="SRDH1_21300.6">
    <property type="protein sequence ID" value="SRDH1_21300.6"/>
    <property type="gene ID" value="SRDH1_21300"/>
</dbReference>
<sequence length="771" mass="91723">MDVQTCETFGFSHTTISQNAISLLKNIYVTVNSGNIQSITESEVNNIKSLINDLRSLHKMRCCAHQILETESIKTSALRVKLQEFKKQKIEEIFGKIKFKFYYSSFKDKRNLVKMLNEKELKNLGDSLNSIKSNYEESEQALEKLTRILKLLRLHELKSNEENSVTLEALNNCLDNKANKQIFLNQKMEEIEMTELKVKETEKMLDDLNAEITEERRNAVRKVIMLEEEARKLEKALNVQNEKNKTLEIPHQELNELLRNKRFEEYSLSNNVDELHNNIHEYKIRKSALLNTIQKKEIEIKTAEEKRDFIQQSLNKMLEEHEESLENIRKELKKIEESQETSITNIEAYEKKKEILKADEQRYESDKDKLQKVFKKKETEVIQVEKEYMMKAEKTAELQDQINEMLEKMDNLNVSNKSIIDNLKQQAEMINGQLANARKERVQLQRKQRKIHKQVNSFNDEQNLFIRKYQRRINETKSKINLIYKQKTQLEKEIEINKQKFGEIQSTMKVEKEHHDNERIHTTEKIVSLNKLLDEFVEKCQQMDKNIQDDLPKLEGLNNKVKKIEMIETETKSFQVEMNQNIRSLENEIKRLNDENKKLDFDLKLSKKQTNTFELDYMKKLMNQIDSLNINEKNIYTYGCRLKTVEIENSRINTGITKQEQSIQTICSDWEKILRFKSIFNNQYQSITDMIINNENIEKKLIQSSIDLYNYFINIKLKLINNQCIERNQLLNQFLSELMIQYNEMKQFFTISSPPPSKKKEWRNKKNNKNT</sequence>
<reference evidence="3" key="1">
    <citation type="submission" date="2022-06" db="EMBL/GenBank/DDBJ databases">
        <authorList>
            <person name="Berger JAMES D."/>
            <person name="Berger JAMES D."/>
        </authorList>
    </citation>
    <scope>NUCLEOTIDE SEQUENCE [LARGE SCALE GENOMIC DNA]</scope>
</reference>
<protein>
    <submittedName>
        <fullName evidence="4">Uncharacterized protein</fullName>
    </submittedName>
</protein>
<keyword evidence="3" id="KW-1185">Reference proteome</keyword>
<dbReference type="PANTHER" id="PTHR35347:SF1">
    <property type="entry name" value="COILED-COIL DOMAIN-CONTAINING PROTEIN 175"/>
    <property type="match status" value="1"/>
</dbReference>